<comment type="caution">
    <text evidence="3">The sequence shown here is derived from an EMBL/GenBank/DDBJ whole genome shotgun (WGS) entry which is preliminary data.</text>
</comment>
<name>A0ABV3Z1H3_9PROT</name>
<evidence type="ECO:0000256" key="1">
    <source>
        <dbReference type="SAM" id="SignalP"/>
    </source>
</evidence>
<gene>
    <name evidence="3" type="ORF">ABFZ84_03660</name>
</gene>
<dbReference type="InterPro" id="IPR010466">
    <property type="entry name" value="DUF1058"/>
</dbReference>
<evidence type="ECO:0000313" key="3">
    <source>
        <dbReference type="EMBL" id="MEX6632636.1"/>
    </source>
</evidence>
<sequence>MSRLNIISKISSATVFILALYMTAPAGAAQDRTPSQNAEIRLDTPSGLPVPRLVSLKAQKTFCRSGPSFAHPVRLTFMRQGLPVLIIAETKDYWRKIRDLEGDECWTHKSKLSGIETALVLEDGLALRARPDASAPARARLGRGVVTKVEDERDGWLRVTANGRKGWARASAFWGARAHMPLGSRYSSTEALNIAATHN</sequence>
<dbReference type="Gene3D" id="2.30.30.40">
    <property type="entry name" value="SH3 Domains"/>
    <property type="match status" value="1"/>
</dbReference>
<reference evidence="3 4" key="1">
    <citation type="submission" date="2024-05" db="EMBL/GenBank/DDBJ databases">
        <title>Three bacterial strains, DH-69, EH-24, and ECK-19 isolated from coastal sediments.</title>
        <authorList>
            <person name="Ye Y.-Q."/>
            <person name="Du Z.-J."/>
        </authorList>
    </citation>
    <scope>NUCLEOTIDE SEQUENCE [LARGE SCALE GENOMIC DNA]</scope>
    <source>
        <strain evidence="3 4">ECK-19</strain>
    </source>
</reference>
<feature type="signal peptide" evidence="1">
    <location>
        <begin position="1"/>
        <end position="28"/>
    </location>
</feature>
<evidence type="ECO:0000259" key="2">
    <source>
        <dbReference type="SMART" id="SM00287"/>
    </source>
</evidence>
<dbReference type="InterPro" id="IPR003646">
    <property type="entry name" value="SH3-like_bac-type"/>
</dbReference>
<proteinExistence type="predicted"/>
<protein>
    <submittedName>
        <fullName evidence="3">SH3 domain-containing protein</fullName>
    </submittedName>
</protein>
<keyword evidence="4" id="KW-1185">Reference proteome</keyword>
<accession>A0ABV3Z1H3</accession>
<organism evidence="3 4">
    <name type="scientific">Hyphococcus lacteus</name>
    <dbReference type="NCBI Taxonomy" id="3143536"/>
    <lineage>
        <taxon>Bacteria</taxon>
        <taxon>Pseudomonadati</taxon>
        <taxon>Pseudomonadota</taxon>
        <taxon>Alphaproteobacteria</taxon>
        <taxon>Parvularculales</taxon>
        <taxon>Parvularculaceae</taxon>
        <taxon>Hyphococcus</taxon>
    </lineage>
</organism>
<keyword evidence="1" id="KW-0732">Signal</keyword>
<dbReference type="SMART" id="SM00287">
    <property type="entry name" value="SH3b"/>
    <property type="match status" value="1"/>
</dbReference>
<feature type="domain" description="SH3b" evidence="2">
    <location>
        <begin position="115"/>
        <end position="177"/>
    </location>
</feature>
<dbReference type="EMBL" id="JBEHZE010000001">
    <property type="protein sequence ID" value="MEX6632636.1"/>
    <property type="molecule type" value="Genomic_DNA"/>
</dbReference>
<dbReference type="RefSeq" id="WP_369312560.1">
    <property type="nucleotide sequence ID" value="NZ_JBEHZE010000001.1"/>
</dbReference>
<evidence type="ECO:0000313" key="4">
    <source>
        <dbReference type="Proteomes" id="UP001560685"/>
    </source>
</evidence>
<dbReference type="Proteomes" id="UP001560685">
    <property type="component" value="Unassembled WGS sequence"/>
</dbReference>
<feature type="chain" id="PRO_5045650907" evidence="1">
    <location>
        <begin position="29"/>
        <end position="199"/>
    </location>
</feature>
<dbReference type="Pfam" id="PF06347">
    <property type="entry name" value="SH3_4"/>
    <property type="match status" value="2"/>
</dbReference>